<evidence type="ECO:0000313" key="5">
    <source>
        <dbReference type="EMBL" id="GDY71358.1"/>
    </source>
</evidence>
<evidence type="ECO:0000313" key="7">
    <source>
        <dbReference type="Proteomes" id="UP000302139"/>
    </source>
</evidence>
<evidence type="ECO:0000259" key="2">
    <source>
        <dbReference type="Pfam" id="PF01408"/>
    </source>
</evidence>
<comment type="caution">
    <text evidence="4">The sequence shown here is derived from an EMBL/GenBank/DDBJ whole genome shotgun (WGS) entry which is preliminary data.</text>
</comment>
<reference evidence="5 6" key="1">
    <citation type="submission" date="2019-04" db="EMBL/GenBank/DDBJ databases">
        <title>Draft genome sequences of Streptomyces avermitilis ATCC 31267.</title>
        <authorList>
            <person name="Komaki H."/>
            <person name="Tamura T."/>
            <person name="Hosoyama A."/>
        </authorList>
    </citation>
    <scope>NUCLEOTIDE SEQUENCE [LARGE SCALE GENOMIC DNA]</scope>
    <source>
        <strain evidence="5 6">ATCC 31267</strain>
    </source>
</reference>
<reference evidence="4 7" key="2">
    <citation type="submission" date="2019-04" db="EMBL/GenBank/DDBJ databases">
        <title>Draft genome sequences of Streptomyces avermitilis NBRC 14893.</title>
        <authorList>
            <person name="Komaki H."/>
            <person name="Tamura T."/>
            <person name="Hosoyama A."/>
        </authorList>
    </citation>
    <scope>NUCLEOTIDE SEQUENCE [LARGE SCALE GENOMIC DNA]</scope>
    <source>
        <strain evidence="4 7">NBRC 14893</strain>
    </source>
</reference>
<dbReference type="SUPFAM" id="SSF55347">
    <property type="entry name" value="Glyceraldehyde-3-phosphate dehydrogenase-like, C-terminal domain"/>
    <property type="match status" value="1"/>
</dbReference>
<dbReference type="Gene3D" id="3.40.50.720">
    <property type="entry name" value="NAD(P)-binding Rossmann-like Domain"/>
    <property type="match status" value="1"/>
</dbReference>
<dbReference type="InterPro" id="IPR036291">
    <property type="entry name" value="NAD(P)-bd_dom_sf"/>
</dbReference>
<evidence type="ECO:0000313" key="6">
    <source>
        <dbReference type="Proteomes" id="UP000299211"/>
    </source>
</evidence>
<protein>
    <submittedName>
        <fullName evidence="4">Oxidoreductase</fullName>
    </submittedName>
</protein>
<dbReference type="AlphaFoldDB" id="A0A4D4M8M2"/>
<dbReference type="InterPro" id="IPR000683">
    <property type="entry name" value="Gfo/Idh/MocA-like_OxRdtase_N"/>
</dbReference>
<dbReference type="EMBL" id="BJHX01000001">
    <property type="protein sequence ID" value="GDY68280.1"/>
    <property type="molecule type" value="Genomic_DNA"/>
</dbReference>
<feature type="domain" description="Gal80p-like C-terminal" evidence="3">
    <location>
        <begin position="133"/>
        <end position="273"/>
    </location>
</feature>
<dbReference type="InterPro" id="IPR055080">
    <property type="entry name" value="Gal80p-like_C"/>
</dbReference>
<keyword evidence="1" id="KW-0560">Oxidoreductase</keyword>
<accession>A0A4D4M8M2</accession>
<dbReference type="PANTHER" id="PTHR43818">
    <property type="entry name" value="BCDNA.GH03377"/>
    <property type="match status" value="1"/>
</dbReference>
<dbReference type="Proteomes" id="UP000299211">
    <property type="component" value="Unassembled WGS sequence"/>
</dbReference>
<feature type="domain" description="Gfo/Idh/MocA-like oxidoreductase N-terminal" evidence="2">
    <location>
        <begin position="4"/>
        <end position="125"/>
    </location>
</feature>
<dbReference type="Proteomes" id="UP000302139">
    <property type="component" value="Unassembled WGS sequence"/>
</dbReference>
<dbReference type="GO" id="GO:0016491">
    <property type="term" value="F:oxidoreductase activity"/>
    <property type="evidence" value="ECO:0007669"/>
    <property type="project" value="UniProtKB-KW"/>
</dbReference>
<proteinExistence type="predicted"/>
<evidence type="ECO:0000256" key="1">
    <source>
        <dbReference type="ARBA" id="ARBA00023002"/>
    </source>
</evidence>
<dbReference type="InterPro" id="IPR050463">
    <property type="entry name" value="Gfo/Idh/MocA_oxidrdct_glycsds"/>
</dbReference>
<dbReference type="Gene3D" id="3.30.360.10">
    <property type="entry name" value="Dihydrodipicolinate Reductase, domain 2"/>
    <property type="match status" value="1"/>
</dbReference>
<dbReference type="Pfam" id="PF01408">
    <property type="entry name" value="GFO_IDH_MocA"/>
    <property type="match status" value="1"/>
</dbReference>
<name>A0A4D4M8M2_STRAX</name>
<dbReference type="GO" id="GO:0000166">
    <property type="term" value="F:nucleotide binding"/>
    <property type="evidence" value="ECO:0007669"/>
    <property type="project" value="InterPro"/>
</dbReference>
<dbReference type="SUPFAM" id="SSF51735">
    <property type="entry name" value="NAD(P)-binding Rossmann-fold domains"/>
    <property type="match status" value="1"/>
</dbReference>
<gene>
    <name evidence="4" type="ORF">SAV14893_076730</name>
    <name evidence="5" type="ORF">SAV31267_008430</name>
</gene>
<dbReference type="RefSeq" id="WP_037648223.1">
    <property type="nucleotide sequence ID" value="NZ_BAABTN010000133.1"/>
</dbReference>
<dbReference type="Pfam" id="PF22685">
    <property type="entry name" value="Gal80p_C-like"/>
    <property type="match status" value="1"/>
</dbReference>
<sequence>MNEIGVGIIGAGPSRSSWAAKAHIPALRALPGYGLRAVATSRRASADAAAAAYGVDAFTDPRALIDHPGVDLVVVAVKVPQHHDLVAQALAAGKMVYSEWPLGVNVAEATHLAELADAAGVRTVIGLQARFAPAVRRLRELVAEGYLGRVLATTLIGSAVGWDAVTDRRHAYLFDVTNGVTTLSVSTAHALDALTYVLGDIDRVTATLAVGRREVLIAEENTTVPVTAPDQVAVTATLGSGALASVFYRGGRSRAGGLRWEINGTSGDLLLTSASADGNIQSTELTLAGGDGTATQVSPLAVPARQDTDLAAVPAGPAANVAALYAALAEDLTKGTHEVPDFTHALRMHRLITDIEAAAHW</sequence>
<evidence type="ECO:0000313" key="4">
    <source>
        <dbReference type="EMBL" id="GDY68280.1"/>
    </source>
</evidence>
<dbReference type="EMBL" id="BJHY01000001">
    <property type="protein sequence ID" value="GDY71358.1"/>
    <property type="molecule type" value="Genomic_DNA"/>
</dbReference>
<dbReference type="PANTHER" id="PTHR43818:SF11">
    <property type="entry name" value="BCDNA.GH03377"/>
    <property type="match status" value="1"/>
</dbReference>
<evidence type="ECO:0000259" key="3">
    <source>
        <dbReference type="Pfam" id="PF22685"/>
    </source>
</evidence>
<organism evidence="4 7">
    <name type="scientific">Streptomyces avermitilis</name>
    <dbReference type="NCBI Taxonomy" id="33903"/>
    <lineage>
        <taxon>Bacteria</taxon>
        <taxon>Bacillati</taxon>
        <taxon>Actinomycetota</taxon>
        <taxon>Actinomycetes</taxon>
        <taxon>Kitasatosporales</taxon>
        <taxon>Streptomycetaceae</taxon>
        <taxon>Streptomyces</taxon>
    </lineage>
</organism>